<evidence type="ECO:0000313" key="1">
    <source>
        <dbReference type="EMBL" id="PPS00403.1"/>
    </source>
</evidence>
<reference evidence="1 2" key="1">
    <citation type="submission" date="2015-01" db="EMBL/GenBank/DDBJ databases">
        <title>Genome of allotetraploid Gossypium barbadense reveals genomic plasticity and fiber elongation in cotton evolution.</title>
        <authorList>
            <person name="Chen X."/>
            <person name="Liu X."/>
            <person name="Zhao B."/>
            <person name="Zheng H."/>
            <person name="Hu Y."/>
            <person name="Lu G."/>
            <person name="Yang C."/>
            <person name="Chen J."/>
            <person name="Shan C."/>
            <person name="Zhang L."/>
            <person name="Zhou Y."/>
            <person name="Wang L."/>
            <person name="Guo W."/>
            <person name="Bai Y."/>
            <person name="Ruan J."/>
            <person name="Shangguan X."/>
            <person name="Mao Y."/>
            <person name="Jiang J."/>
            <person name="Zhu Y."/>
            <person name="Lei J."/>
            <person name="Kang H."/>
            <person name="Chen S."/>
            <person name="He X."/>
            <person name="Wang R."/>
            <person name="Wang Y."/>
            <person name="Chen J."/>
            <person name="Wang L."/>
            <person name="Yu S."/>
            <person name="Wang B."/>
            <person name="Wei J."/>
            <person name="Song S."/>
            <person name="Lu X."/>
            <person name="Gao Z."/>
            <person name="Gu W."/>
            <person name="Deng X."/>
            <person name="Ma D."/>
            <person name="Wang S."/>
            <person name="Liang W."/>
            <person name="Fang L."/>
            <person name="Cai C."/>
            <person name="Zhu X."/>
            <person name="Zhou B."/>
            <person name="Zhang Y."/>
            <person name="Chen Z."/>
            <person name="Xu S."/>
            <person name="Zhu R."/>
            <person name="Wang S."/>
            <person name="Zhang T."/>
            <person name="Zhao G."/>
        </authorList>
    </citation>
    <scope>NUCLEOTIDE SEQUENCE [LARGE SCALE GENOMIC DNA]</scope>
    <source>
        <strain evidence="2">cv. Xinhai21</strain>
        <tissue evidence="1">Leaf</tissue>
    </source>
</reference>
<dbReference type="AlphaFoldDB" id="A0A2P5XAN4"/>
<protein>
    <submittedName>
        <fullName evidence="1">Uncharacterized protein</fullName>
    </submittedName>
</protein>
<gene>
    <name evidence="1" type="ORF">GOBAR_AA20264</name>
</gene>
<sequence>MRVVRALSAMQEHVVRAYSYGWGGSDLAVCKACRRCRGDGAGRVGLGRELVCCSGRVRLSWTLALCLLGDLKVSVRFGGAEVFECEPYGGGSDFH</sequence>
<dbReference type="EMBL" id="KZ665301">
    <property type="protein sequence ID" value="PPS00403.1"/>
    <property type="molecule type" value="Genomic_DNA"/>
</dbReference>
<evidence type="ECO:0000313" key="2">
    <source>
        <dbReference type="Proteomes" id="UP000239757"/>
    </source>
</evidence>
<dbReference type="Proteomes" id="UP000239757">
    <property type="component" value="Unassembled WGS sequence"/>
</dbReference>
<name>A0A2P5XAN4_GOSBA</name>
<accession>A0A2P5XAN4</accession>
<proteinExistence type="predicted"/>
<organism evidence="1 2">
    <name type="scientific">Gossypium barbadense</name>
    <name type="common">Sea Island cotton</name>
    <name type="synonym">Hibiscus barbadensis</name>
    <dbReference type="NCBI Taxonomy" id="3634"/>
    <lineage>
        <taxon>Eukaryota</taxon>
        <taxon>Viridiplantae</taxon>
        <taxon>Streptophyta</taxon>
        <taxon>Embryophyta</taxon>
        <taxon>Tracheophyta</taxon>
        <taxon>Spermatophyta</taxon>
        <taxon>Magnoliopsida</taxon>
        <taxon>eudicotyledons</taxon>
        <taxon>Gunneridae</taxon>
        <taxon>Pentapetalae</taxon>
        <taxon>rosids</taxon>
        <taxon>malvids</taxon>
        <taxon>Malvales</taxon>
        <taxon>Malvaceae</taxon>
        <taxon>Malvoideae</taxon>
        <taxon>Gossypium</taxon>
    </lineage>
</organism>